<dbReference type="InterPro" id="IPR019261">
    <property type="entry name" value="PARG_cat_microbial"/>
</dbReference>
<dbReference type="Proteomes" id="UP000663865">
    <property type="component" value="Unassembled WGS sequence"/>
</dbReference>
<feature type="compositionally biased region" description="Basic and acidic residues" evidence="1">
    <location>
        <begin position="1717"/>
        <end position="1727"/>
    </location>
</feature>
<feature type="compositionally biased region" description="Basic and acidic residues" evidence="1">
    <location>
        <begin position="1625"/>
        <end position="1637"/>
    </location>
</feature>
<feature type="domain" description="Microbial-type PARG catalytic" evidence="2">
    <location>
        <begin position="344"/>
        <end position="505"/>
    </location>
</feature>
<comment type="caution">
    <text evidence="3">The sequence shown here is derived from an EMBL/GenBank/DDBJ whole genome shotgun (WGS) entry which is preliminary data.</text>
</comment>
<dbReference type="InterPro" id="IPR043472">
    <property type="entry name" value="Macro_dom-like"/>
</dbReference>
<dbReference type="EMBL" id="CAJOBS010003238">
    <property type="protein sequence ID" value="CAF4849978.1"/>
    <property type="molecule type" value="Genomic_DNA"/>
</dbReference>
<evidence type="ECO:0000259" key="2">
    <source>
        <dbReference type="Pfam" id="PF10021"/>
    </source>
</evidence>
<evidence type="ECO:0000313" key="5">
    <source>
        <dbReference type="Proteomes" id="UP000663865"/>
    </source>
</evidence>
<dbReference type="EMBL" id="CAJNYV010006065">
    <property type="protein sequence ID" value="CAF3798756.1"/>
    <property type="molecule type" value="Genomic_DNA"/>
</dbReference>
<feature type="region of interest" description="Disordered" evidence="1">
    <location>
        <begin position="1625"/>
        <end position="1670"/>
    </location>
</feature>
<evidence type="ECO:0000313" key="4">
    <source>
        <dbReference type="EMBL" id="CAF4849978.1"/>
    </source>
</evidence>
<dbReference type="PANTHER" id="PTHR35596">
    <property type="entry name" value="DUF2263 DOMAIN-CONTAINING PROTEIN"/>
    <property type="match status" value="1"/>
</dbReference>
<sequence length="1727" mass="199007">MQFAIRFNNIKNITVSPDSNEIVSFVAELELISYVFIRSKDSRNLPSANEIAQQWIKTYDGNCPANCESLGDECRNIFRIVTNRFSEFVNKPVPLSFWIDNQLVEVYFRADCCFLENLPINFNESNLKSVIAKQINKNDISDKSIYIQYNQAEANAVVLTRDEARSWASFRLINLDGHYIVKVDQLFYQLRIPNAPGSISVSSLENSEMFAGTGVKVRRCRGDIILDLADKHLFEKCLKKSTLDIENYKLKIQAYSSSTHYEDWEINGKNWYETEMSNCKSDIMQFIYEPEHPIFKFKWNPEAFLEQFKRWTAKPNSNATNQRDHDGNLSNKQRHLIRMTVMLNTIGVLKQGSYYTINKEVKLKSKPLKTIVYNHQSKLQHATTTSISNPMKYPYKITPVSVINQDCLVVYEDLLLKGHRPLLLNMANAFSPGGGYRKGDGAQEENIFRRSNYYRSLDMDHDDGKPTDRFYCTSNCDTKPLIGGDKMYPMDEFGAIYTSGLTVFRQREDNGYDFMDTPVYDVCAIAIAAYRHPPLDRDDKNLLSKKYSIKMRKKIENIFAIAHHHDHDCLVLSAFGCGAFRNPPTHVAKIFKSVIEQYAGFFEHIYFAIIDDHNTGLDFNPNGNYRPFQEVLDKLQYKPMRQEMSDTMIGPWRILNKTNNDNIALDDVRIYHLRPCSYGGQCRDLDKQQHCREYMHPPLCPYTDNSRDLINEVNEFLATCPFTPFHCQQYNLLSQSTDSEQLPLDVRDHCRHFLHVCRLGRQCCEKLNSHLEKTIHVARNICPDGERCSKLHQDDHLGSLSHAKIDDIRVLCIFPAYECQDFRKPEHTRRFRHSGNFDNSSVIQYCELNKRINFLQNQQTIVATINDYAKKLPLRTSLSIPTNIQRFIRSWVPTYQCSKVIFELILAHGHVMSNKTIEELQMPNLLIRTIQRSKQIESIANLYKNQAILDHINNYIKAIFFIEYNRRVCQTKSTVTNERSTTFLPPSAISSDDADLNDTIRTEEKCLKDMLSQKEVDIIRRSTIAIAQISLDSQMNPADLRKTPNESFSPDKHICTIFGPQLRCDHGDIVLVFKRKVMLHPDANFCLQSDDAFLKGNAFMQRPWMKDSGSFHGRMKQLQEAKLHCSIDGHDYAAAADLMATIGLRDKTMNVDLKTITKHLKSIDSNTAFEGHLPDFIPLDYIGEVYIPKNLFQSLSSAAQRAARSIFGDSLHITNHEVNLNPQTSGGSRSLEKNRVDYQQHVIDKLIDVSTLDTEPFQELRGIVITLPPSHFLEHVPLPYTIEQIYDYYIQSQSHNSISNEIYIYWQAMYGDMMLTLSTEPLASIDNRQRTKCLVCYIAGTPSTTPTDYRESYTYLNLGDPLKHEYVMNKRSFLANSNTFHRGCNLDDFLLYCLKLQRDTGQVTLSHAGPNSIYSYETVSCMLSKSDFKLTDLNFIHMSSGSQQVPVRNLMVCFHPIPDFHPAFDQYCKSNNSPPIQPAPHSADRARSAAAAKPAENNAQSNISKLNQFPGGSREIDIDRRKIQPCRDSINCIKIMSEEHCKRFSHPCRFSEVCRNKDREPNLTHEPHRVSNCSLGRSCTKLVDPYHRAAYRHVELPDFLFPCRDQNECKNRTFEHRVKYSHGEKLERKRIDEDPAKPRSSSNPSSSESYIDDQRNPRNQQHQGHDENRNEKCPCRYGLKCRDQNIAHHRAKYSHPSNQDNGRKPCPFGSACYNTTDAKHKSEFSHG</sequence>
<dbReference type="PANTHER" id="PTHR35596:SF1">
    <property type="entry name" value="MICROBIAL-TYPE PARG CATALYTIC DOMAIN-CONTAINING PROTEIN"/>
    <property type="match status" value="1"/>
</dbReference>
<accession>A0A819BAE2</accession>
<gene>
    <name evidence="3" type="ORF">KIK155_LOCUS32307</name>
    <name evidence="4" type="ORF">TOA249_LOCUS26799</name>
</gene>
<dbReference type="Proteomes" id="UP000663838">
    <property type="component" value="Unassembled WGS sequence"/>
</dbReference>
<reference evidence="3" key="1">
    <citation type="submission" date="2021-02" db="EMBL/GenBank/DDBJ databases">
        <authorList>
            <person name="Nowell W R."/>
        </authorList>
    </citation>
    <scope>NUCLEOTIDE SEQUENCE</scope>
</reference>
<dbReference type="Gene3D" id="3.40.220.10">
    <property type="entry name" value="Leucine Aminopeptidase, subunit E, domain 1"/>
    <property type="match status" value="1"/>
</dbReference>
<evidence type="ECO:0000256" key="1">
    <source>
        <dbReference type="SAM" id="MobiDB-lite"/>
    </source>
</evidence>
<dbReference type="NCBIfam" id="TIGR02452">
    <property type="entry name" value="TIGR02452 family protein"/>
    <property type="match status" value="1"/>
</dbReference>
<evidence type="ECO:0000313" key="3">
    <source>
        <dbReference type="EMBL" id="CAF3798756.1"/>
    </source>
</evidence>
<name>A0A819BAE2_9BILA</name>
<proteinExistence type="predicted"/>
<feature type="region of interest" description="Disordered" evidence="1">
    <location>
        <begin position="1690"/>
        <end position="1727"/>
    </location>
</feature>
<dbReference type="Pfam" id="PF10021">
    <property type="entry name" value="PARG_cat_microb"/>
    <property type="match status" value="1"/>
</dbReference>
<dbReference type="SUPFAM" id="SSF52949">
    <property type="entry name" value="Macro domain-like"/>
    <property type="match status" value="1"/>
</dbReference>
<organism evidence="3 5">
    <name type="scientific">Rotaria socialis</name>
    <dbReference type="NCBI Taxonomy" id="392032"/>
    <lineage>
        <taxon>Eukaryota</taxon>
        <taxon>Metazoa</taxon>
        <taxon>Spiralia</taxon>
        <taxon>Gnathifera</taxon>
        <taxon>Rotifera</taxon>
        <taxon>Eurotatoria</taxon>
        <taxon>Bdelloidea</taxon>
        <taxon>Philodinida</taxon>
        <taxon>Philodinidae</taxon>
        <taxon>Rotaria</taxon>
    </lineage>
</organism>
<dbReference type="InterPro" id="IPR012664">
    <property type="entry name" value="CHP02452"/>
</dbReference>
<feature type="region of interest" description="Disordered" evidence="1">
    <location>
        <begin position="1471"/>
        <end position="1511"/>
    </location>
</feature>
<feature type="compositionally biased region" description="Low complexity" evidence="1">
    <location>
        <begin position="1488"/>
        <end position="1499"/>
    </location>
</feature>
<feature type="compositionally biased region" description="Low complexity" evidence="1">
    <location>
        <begin position="1640"/>
        <end position="1649"/>
    </location>
</feature>
<protein>
    <recommendedName>
        <fullName evidence="2">Microbial-type PARG catalytic domain-containing protein</fullName>
    </recommendedName>
</protein>